<dbReference type="PANTHER" id="PTHR15726">
    <property type="entry name" value="RAB11-FAMILY INTERACTING PROTEIN"/>
    <property type="match status" value="1"/>
</dbReference>
<feature type="domain" description="Rab11-FIP3/4" evidence="2">
    <location>
        <begin position="25"/>
        <end position="119"/>
    </location>
</feature>
<organism evidence="3 4">
    <name type="scientific">Aquarana catesbeiana</name>
    <name type="common">American bullfrog</name>
    <name type="synonym">Rana catesbeiana</name>
    <dbReference type="NCBI Taxonomy" id="8400"/>
    <lineage>
        <taxon>Eukaryota</taxon>
        <taxon>Metazoa</taxon>
        <taxon>Chordata</taxon>
        <taxon>Craniata</taxon>
        <taxon>Vertebrata</taxon>
        <taxon>Euteleostomi</taxon>
        <taxon>Amphibia</taxon>
        <taxon>Batrachia</taxon>
        <taxon>Anura</taxon>
        <taxon>Neobatrachia</taxon>
        <taxon>Ranoidea</taxon>
        <taxon>Ranidae</taxon>
        <taxon>Aquarana</taxon>
    </lineage>
</organism>
<dbReference type="GO" id="GO:0030139">
    <property type="term" value="C:endocytic vesicle"/>
    <property type="evidence" value="ECO:0007669"/>
    <property type="project" value="TreeGrafter"/>
</dbReference>
<dbReference type="OrthoDB" id="418358at2759"/>
<dbReference type="GO" id="GO:0030496">
    <property type="term" value="C:midbody"/>
    <property type="evidence" value="ECO:0007669"/>
    <property type="project" value="TreeGrafter"/>
</dbReference>
<dbReference type="GO" id="GO:0032465">
    <property type="term" value="P:regulation of cytokinesis"/>
    <property type="evidence" value="ECO:0007669"/>
    <property type="project" value="TreeGrafter"/>
</dbReference>
<dbReference type="EMBL" id="KV989421">
    <property type="protein sequence ID" value="PIO14907.1"/>
    <property type="molecule type" value="Genomic_DNA"/>
</dbReference>
<evidence type="ECO:0000259" key="2">
    <source>
        <dbReference type="Pfam" id="PF25450"/>
    </source>
</evidence>
<sequence>FLLQVLYLEQRVSELERDAATTSEQQNRLRQENLQLLHRVHALEEQLKDQEVRSDEVQSEETRKHRDELRKMERDRSYRLSSLKARLQELENENLDLRSQLPGFKATAQRLEEVSSSTLNYVSCS</sequence>
<dbReference type="Pfam" id="PF25450">
    <property type="entry name" value="Rab11-FIP3"/>
    <property type="match status" value="1"/>
</dbReference>
<name>A0A2G9QH57_AQUCT</name>
<dbReference type="PANTHER" id="PTHR15726:SF6">
    <property type="entry name" value="RAB11 FAMILY-INTERACTING PROTEIN 3"/>
    <property type="match status" value="1"/>
</dbReference>
<feature type="non-terminal residue" evidence="3">
    <location>
        <position position="1"/>
    </location>
</feature>
<gene>
    <name evidence="3" type="ORF">AB205_0126520</name>
</gene>
<keyword evidence="4" id="KW-1185">Reference proteome</keyword>
<dbReference type="Proteomes" id="UP000228934">
    <property type="component" value="Unassembled WGS sequence"/>
</dbReference>
<dbReference type="GO" id="GO:0032456">
    <property type="term" value="P:endocytic recycling"/>
    <property type="evidence" value="ECO:0007669"/>
    <property type="project" value="TreeGrafter"/>
</dbReference>
<dbReference type="InterPro" id="IPR057316">
    <property type="entry name" value="Rab11-FIP3/4_dom"/>
</dbReference>
<evidence type="ECO:0000313" key="4">
    <source>
        <dbReference type="Proteomes" id="UP000228934"/>
    </source>
</evidence>
<reference evidence="4" key="1">
    <citation type="journal article" date="2017" name="Nat. Commun.">
        <title>The North American bullfrog draft genome provides insight into hormonal regulation of long noncoding RNA.</title>
        <authorList>
            <person name="Hammond S.A."/>
            <person name="Warren R.L."/>
            <person name="Vandervalk B.P."/>
            <person name="Kucuk E."/>
            <person name="Khan H."/>
            <person name="Gibb E.A."/>
            <person name="Pandoh P."/>
            <person name="Kirk H."/>
            <person name="Zhao Y."/>
            <person name="Jones M."/>
            <person name="Mungall A.J."/>
            <person name="Coope R."/>
            <person name="Pleasance S."/>
            <person name="Moore R.A."/>
            <person name="Holt R.A."/>
            <person name="Round J.M."/>
            <person name="Ohora S."/>
            <person name="Walle B.V."/>
            <person name="Veldhoen N."/>
            <person name="Helbing C.C."/>
            <person name="Birol I."/>
        </authorList>
    </citation>
    <scope>NUCLEOTIDE SEQUENCE [LARGE SCALE GENOMIC DNA]</scope>
</reference>
<dbReference type="GO" id="GO:0032154">
    <property type="term" value="C:cleavage furrow"/>
    <property type="evidence" value="ECO:0007669"/>
    <property type="project" value="TreeGrafter"/>
</dbReference>
<protein>
    <recommendedName>
        <fullName evidence="2">Rab11-FIP3/4 domain-containing protein</fullName>
    </recommendedName>
</protein>
<proteinExistence type="predicted"/>
<accession>A0A2G9QH57</accession>
<dbReference type="GO" id="GO:0055038">
    <property type="term" value="C:recycling endosome membrane"/>
    <property type="evidence" value="ECO:0007669"/>
    <property type="project" value="TreeGrafter"/>
</dbReference>
<dbReference type="InterPro" id="IPR051977">
    <property type="entry name" value="Rab11-interacting_regulator"/>
</dbReference>
<evidence type="ECO:0000256" key="1">
    <source>
        <dbReference type="SAM" id="MobiDB-lite"/>
    </source>
</evidence>
<dbReference type="AlphaFoldDB" id="A0A2G9QH57"/>
<feature type="region of interest" description="Disordered" evidence="1">
    <location>
        <begin position="48"/>
        <end position="70"/>
    </location>
</feature>
<evidence type="ECO:0000313" key="3">
    <source>
        <dbReference type="EMBL" id="PIO14907.1"/>
    </source>
</evidence>